<dbReference type="OrthoDB" id="2882638at2"/>
<evidence type="ECO:0000313" key="2">
    <source>
        <dbReference type="Proteomes" id="UP000188603"/>
    </source>
</evidence>
<reference evidence="1 2" key="1">
    <citation type="journal article" date="2015" name="Int. J. Syst. Evol. Microbiol.">
        <title>Novibacillus thermophilus gen. nov., sp. nov., a Gram-staining-negative and moderately thermophilic member of the family Thermoactinomycetaceae.</title>
        <authorList>
            <person name="Yang G."/>
            <person name="Chen J."/>
            <person name="Zhou S."/>
        </authorList>
    </citation>
    <scope>NUCLEOTIDE SEQUENCE [LARGE SCALE GENOMIC DNA]</scope>
    <source>
        <strain evidence="1 2">SG-1</strain>
    </source>
</reference>
<keyword evidence="2" id="KW-1185">Reference proteome</keyword>
<dbReference type="Proteomes" id="UP000188603">
    <property type="component" value="Chromosome"/>
</dbReference>
<evidence type="ECO:0000313" key="1">
    <source>
        <dbReference type="EMBL" id="AQS55620.1"/>
    </source>
</evidence>
<protein>
    <recommendedName>
        <fullName evidence="3">YolD-like family protein</fullName>
    </recommendedName>
</protein>
<gene>
    <name evidence="1" type="ORF">B0W44_07330</name>
</gene>
<organism evidence="1 2">
    <name type="scientific">Novibacillus thermophilus</name>
    <dbReference type="NCBI Taxonomy" id="1471761"/>
    <lineage>
        <taxon>Bacteria</taxon>
        <taxon>Bacillati</taxon>
        <taxon>Bacillota</taxon>
        <taxon>Bacilli</taxon>
        <taxon>Bacillales</taxon>
        <taxon>Thermoactinomycetaceae</taxon>
        <taxon>Novibacillus</taxon>
    </lineage>
</organism>
<dbReference type="AlphaFoldDB" id="A0A1U9K6H8"/>
<accession>A0A1U9K6H8</accession>
<dbReference type="EMBL" id="CP019699">
    <property type="protein sequence ID" value="AQS55620.1"/>
    <property type="molecule type" value="Genomic_DNA"/>
</dbReference>
<evidence type="ECO:0008006" key="3">
    <source>
        <dbReference type="Google" id="ProtNLM"/>
    </source>
</evidence>
<sequence length="75" mass="8911">MDEQLLLFQNWINEQKLLHVEILLRKKGKQSLSVRMLKYDSHLKTLLLYDVDRKEVLSIDIHQIDRIQPADDAVV</sequence>
<dbReference type="KEGG" id="ntr:B0W44_07330"/>
<name>A0A1U9K6H8_9BACL</name>
<dbReference type="RefSeq" id="WP_077719488.1">
    <property type="nucleotide sequence ID" value="NZ_CP019699.1"/>
</dbReference>
<proteinExistence type="predicted"/>